<dbReference type="Pfam" id="PF05057">
    <property type="entry name" value="DUF676"/>
    <property type="match status" value="1"/>
</dbReference>
<reference evidence="6" key="1">
    <citation type="submission" date="2023-11" db="EMBL/GenBank/DDBJ databases">
        <authorList>
            <person name="Alioto T."/>
            <person name="Alioto T."/>
            <person name="Gomez Garrido J."/>
        </authorList>
    </citation>
    <scope>NUCLEOTIDE SEQUENCE</scope>
</reference>
<organism evidence="6 7">
    <name type="scientific">Lecanosticta acicola</name>
    <dbReference type="NCBI Taxonomy" id="111012"/>
    <lineage>
        <taxon>Eukaryota</taxon>
        <taxon>Fungi</taxon>
        <taxon>Dikarya</taxon>
        <taxon>Ascomycota</taxon>
        <taxon>Pezizomycotina</taxon>
        <taxon>Dothideomycetes</taxon>
        <taxon>Dothideomycetidae</taxon>
        <taxon>Mycosphaerellales</taxon>
        <taxon>Mycosphaerellaceae</taxon>
        <taxon>Lecanosticta</taxon>
    </lineage>
</organism>
<dbReference type="Gene3D" id="3.40.50.1820">
    <property type="entry name" value="alpha/beta hydrolase"/>
    <property type="match status" value="1"/>
</dbReference>
<dbReference type="InterPro" id="IPR007751">
    <property type="entry name" value="DUF676_lipase-like"/>
</dbReference>
<feature type="region of interest" description="Disordered" evidence="3">
    <location>
        <begin position="338"/>
        <end position="375"/>
    </location>
</feature>
<sequence>MGDHEQPKAEHLAVLIHGLWGNPNHLTYLRDTLRKQYSEDELHILVAKSNSDNQTYDGVEVGGERIVNEVEQELSRLEEKGHKVTKISLTGYSLGGLVARYAVGLFYKNGLFDRIQPVNFTTFATPHLGVRTPNLGYRSYVWNFLGAKTLSTSGQQLFLVDDFRGTGRNLLSILADPNSAFVKGLNLFKHKWLYANTLNDRSVPYYTAMMSRTDPYRELDKIDVHYLEGQPPPGEVLLDPQNPVSPKKSPDETMTFSERWRTVSQRTINNLPFYLILFSVLPLALPAFMINAGYQTYKSAQRVRHHESGKAFKLDRYRFKLLEEAQAVEDRVYERLAGQQPEQYLPTPESESQSTSETGSRNKETLELSRRESHKEKSPFPILALKQEQFDMIENLDTLAITKYPVHIHKVRHTHAAVVVRTLKDSFAEGKVVVQHWVEKFEL</sequence>
<feature type="transmembrane region" description="Helical" evidence="4">
    <location>
        <begin position="271"/>
        <end position="294"/>
    </location>
</feature>
<keyword evidence="7" id="KW-1185">Reference proteome</keyword>
<feature type="domain" description="DUF676" evidence="5">
    <location>
        <begin position="8"/>
        <end position="210"/>
    </location>
</feature>
<protein>
    <submittedName>
        <fullName evidence="6">Related to lipase serine esterase</fullName>
    </submittedName>
</protein>
<evidence type="ECO:0000256" key="3">
    <source>
        <dbReference type="SAM" id="MobiDB-lite"/>
    </source>
</evidence>
<evidence type="ECO:0000313" key="7">
    <source>
        <dbReference type="Proteomes" id="UP001296104"/>
    </source>
</evidence>
<evidence type="ECO:0000256" key="4">
    <source>
        <dbReference type="SAM" id="Phobius"/>
    </source>
</evidence>
<proteinExistence type="inferred from homology"/>
<dbReference type="SUPFAM" id="SSF53474">
    <property type="entry name" value="alpha/beta-Hydrolases"/>
    <property type="match status" value="1"/>
</dbReference>
<dbReference type="GO" id="GO:0016042">
    <property type="term" value="P:lipid catabolic process"/>
    <property type="evidence" value="ECO:0007669"/>
    <property type="project" value="UniProtKB-KW"/>
</dbReference>
<name>A0AAI8Z6S4_9PEZI</name>
<accession>A0AAI8Z6S4</accession>
<keyword evidence="4" id="KW-0812">Transmembrane</keyword>
<dbReference type="AlphaFoldDB" id="A0AAI8Z6S4"/>
<comment type="similarity">
    <text evidence="1">Belongs to the putative lipase ROG1 family.</text>
</comment>
<comment type="caution">
    <text evidence="6">The sequence shown here is derived from an EMBL/GenBank/DDBJ whole genome shotgun (WGS) entry which is preliminary data.</text>
</comment>
<dbReference type="PANTHER" id="PTHR12482">
    <property type="entry name" value="LIPASE ROG1-RELATED-RELATED"/>
    <property type="match status" value="1"/>
</dbReference>
<gene>
    <name evidence="6" type="ORF">LECACI_7A008650</name>
</gene>
<dbReference type="GO" id="GO:0004622">
    <property type="term" value="F:phosphatidylcholine lysophospholipase activity"/>
    <property type="evidence" value="ECO:0007669"/>
    <property type="project" value="TreeGrafter"/>
</dbReference>
<keyword evidence="2" id="KW-0442">Lipid degradation</keyword>
<evidence type="ECO:0000313" key="6">
    <source>
        <dbReference type="EMBL" id="CAK4033492.1"/>
    </source>
</evidence>
<dbReference type="EMBL" id="CAVMBE010000087">
    <property type="protein sequence ID" value="CAK4033492.1"/>
    <property type="molecule type" value="Genomic_DNA"/>
</dbReference>
<feature type="compositionally biased region" description="Basic and acidic residues" evidence="3">
    <location>
        <begin position="360"/>
        <end position="375"/>
    </location>
</feature>
<keyword evidence="2" id="KW-0443">Lipid metabolism</keyword>
<evidence type="ECO:0000256" key="2">
    <source>
        <dbReference type="ARBA" id="ARBA00022963"/>
    </source>
</evidence>
<keyword evidence="4" id="KW-1133">Transmembrane helix</keyword>
<evidence type="ECO:0000259" key="5">
    <source>
        <dbReference type="Pfam" id="PF05057"/>
    </source>
</evidence>
<feature type="compositionally biased region" description="Low complexity" evidence="3">
    <location>
        <begin position="347"/>
        <end position="359"/>
    </location>
</feature>
<dbReference type="PANTHER" id="PTHR12482:SF65">
    <property type="entry name" value="ESTERASE, PUTATIVE (AFU_ORTHOLOGUE AFUA_3G12320)-RELATED"/>
    <property type="match status" value="1"/>
</dbReference>
<dbReference type="GO" id="GO:0047372">
    <property type="term" value="F:monoacylglycerol lipase activity"/>
    <property type="evidence" value="ECO:0007669"/>
    <property type="project" value="TreeGrafter"/>
</dbReference>
<dbReference type="Proteomes" id="UP001296104">
    <property type="component" value="Unassembled WGS sequence"/>
</dbReference>
<dbReference type="InterPro" id="IPR044294">
    <property type="entry name" value="Lipase-like"/>
</dbReference>
<keyword evidence="4" id="KW-0472">Membrane</keyword>
<dbReference type="GO" id="GO:0005811">
    <property type="term" value="C:lipid droplet"/>
    <property type="evidence" value="ECO:0007669"/>
    <property type="project" value="TreeGrafter"/>
</dbReference>
<evidence type="ECO:0000256" key="1">
    <source>
        <dbReference type="ARBA" id="ARBA00007920"/>
    </source>
</evidence>
<dbReference type="InterPro" id="IPR029058">
    <property type="entry name" value="AB_hydrolase_fold"/>
</dbReference>